<evidence type="ECO:0000313" key="2">
    <source>
        <dbReference type="EMBL" id="PWB87090.1"/>
    </source>
</evidence>
<organism evidence="2 3">
    <name type="scientific">Methanobrevibacter woesei</name>
    <dbReference type="NCBI Taxonomy" id="190976"/>
    <lineage>
        <taxon>Archaea</taxon>
        <taxon>Methanobacteriati</taxon>
        <taxon>Methanobacteriota</taxon>
        <taxon>Methanomada group</taxon>
        <taxon>Methanobacteria</taxon>
        <taxon>Methanobacteriales</taxon>
        <taxon>Methanobacteriaceae</taxon>
        <taxon>Methanobrevibacter</taxon>
    </lineage>
</organism>
<keyword evidence="3" id="KW-1185">Reference proteome</keyword>
<protein>
    <submittedName>
        <fullName evidence="2">Uroporphyrinogen-III synthase</fullName>
    </submittedName>
</protein>
<evidence type="ECO:0000259" key="1">
    <source>
        <dbReference type="Pfam" id="PF02602"/>
    </source>
</evidence>
<dbReference type="Pfam" id="PF02602">
    <property type="entry name" value="HEM4"/>
    <property type="match status" value="1"/>
</dbReference>
<dbReference type="InterPro" id="IPR003754">
    <property type="entry name" value="4pyrrol_synth_uPrphyn_synth"/>
</dbReference>
<accession>A0A2U1S9K7</accession>
<dbReference type="AlphaFoldDB" id="A0A2U1S9K7"/>
<comment type="caution">
    <text evidence="2">The sequence shown here is derived from an EMBL/GenBank/DDBJ whole genome shotgun (WGS) entry which is preliminary data.</text>
</comment>
<dbReference type="OrthoDB" id="15395at2157"/>
<dbReference type="InterPro" id="IPR039793">
    <property type="entry name" value="UROS/Hem4"/>
</dbReference>
<proteinExistence type="predicted"/>
<dbReference type="PANTHER" id="PTHR40082:SF1">
    <property type="entry name" value="BLR5956 PROTEIN"/>
    <property type="match status" value="1"/>
</dbReference>
<dbReference type="CDD" id="cd06578">
    <property type="entry name" value="HemD"/>
    <property type="match status" value="1"/>
</dbReference>
<dbReference type="Gene3D" id="3.40.50.10090">
    <property type="match status" value="2"/>
</dbReference>
<dbReference type="Proteomes" id="UP000245577">
    <property type="component" value="Unassembled WGS sequence"/>
</dbReference>
<dbReference type="RefSeq" id="WP_116669031.1">
    <property type="nucleotide sequence ID" value="NZ_MZGU01000002.1"/>
</dbReference>
<reference evidence="2 3" key="1">
    <citation type="submission" date="2017-03" db="EMBL/GenBank/DDBJ databases">
        <title>Genome sequence of Methanobrevibacter wosei.</title>
        <authorList>
            <person name="Poehlein A."/>
            <person name="Seedorf H."/>
            <person name="Daniel R."/>
        </authorList>
    </citation>
    <scope>NUCLEOTIDE SEQUENCE [LARGE SCALE GENOMIC DNA]</scope>
    <source>
        <strain evidence="2 3">DSM 11979</strain>
    </source>
</reference>
<feature type="domain" description="Tetrapyrrole biosynthesis uroporphyrinogen III synthase" evidence="1">
    <location>
        <begin position="22"/>
        <end position="244"/>
    </location>
</feature>
<name>A0A2U1S9K7_9EURY</name>
<dbReference type="GO" id="GO:0006780">
    <property type="term" value="P:uroporphyrinogen III biosynthetic process"/>
    <property type="evidence" value="ECO:0007669"/>
    <property type="project" value="InterPro"/>
</dbReference>
<dbReference type="PANTHER" id="PTHR40082">
    <property type="entry name" value="BLR5956 PROTEIN"/>
    <property type="match status" value="1"/>
</dbReference>
<dbReference type="InterPro" id="IPR036108">
    <property type="entry name" value="4pyrrol_syn_uPrphyn_synt_sf"/>
</dbReference>
<evidence type="ECO:0000313" key="3">
    <source>
        <dbReference type="Proteomes" id="UP000245577"/>
    </source>
</evidence>
<dbReference type="SUPFAM" id="SSF69618">
    <property type="entry name" value="HemD-like"/>
    <property type="match status" value="1"/>
</dbReference>
<sequence length="255" mass="28727">MLKPIVAITRPFDRAKAACDIVEELGGIAYLSPTLELTPVNSDSLKELVSIKSDLDWIVFTSPTTIDAIEQFYPDFLDDLNCKIAVIGRKTAEIAENHNLKVDLIPNNYTAEGLIEEFTKQNIKNQIIGVPRTASARDTLPNGLKDLNNEVIVAEAYKSMFPEDIVRIEYLIEKIFKKEIDAITFTSPLTVENLFKVVENKEEIAEKLSKDVLTVAIGPITGKILDKYNVSHIYPETYTVKDMMELLFDELEKSQ</sequence>
<gene>
    <name evidence="2" type="ORF">MBBWO_02070</name>
</gene>
<dbReference type="EMBL" id="MZGU01000002">
    <property type="protein sequence ID" value="PWB87090.1"/>
    <property type="molecule type" value="Genomic_DNA"/>
</dbReference>
<dbReference type="GO" id="GO:0004852">
    <property type="term" value="F:uroporphyrinogen-III synthase activity"/>
    <property type="evidence" value="ECO:0007669"/>
    <property type="project" value="InterPro"/>
</dbReference>